<organism evidence="1 2">
    <name type="scientific">Blattamonas nauphoetae</name>
    <dbReference type="NCBI Taxonomy" id="2049346"/>
    <lineage>
        <taxon>Eukaryota</taxon>
        <taxon>Metamonada</taxon>
        <taxon>Preaxostyla</taxon>
        <taxon>Oxymonadida</taxon>
        <taxon>Blattamonas</taxon>
    </lineage>
</organism>
<sequence length="97" mass="11194">MWVGLPRRFGRVAGGLVSDDAGHRRSRRPSNSQIPIILRPSQLYPFRESQRARVNFDRRMFWEIDEWSGVSFKSKISHKLCCPGEARNCSECSLVVD</sequence>
<gene>
    <name evidence="1" type="ORF">BLNAU_22716</name>
</gene>
<name>A0ABQ9WSR5_9EUKA</name>
<reference evidence="1 2" key="1">
    <citation type="journal article" date="2022" name="bioRxiv">
        <title>Genomics of Preaxostyla Flagellates Illuminates Evolutionary Transitions and the Path Towards Mitochondrial Loss.</title>
        <authorList>
            <person name="Novak L.V.F."/>
            <person name="Treitli S.C."/>
            <person name="Pyrih J."/>
            <person name="Halakuc P."/>
            <person name="Pipaliya S.V."/>
            <person name="Vacek V."/>
            <person name="Brzon O."/>
            <person name="Soukal P."/>
            <person name="Eme L."/>
            <person name="Dacks J.B."/>
            <person name="Karnkowska A."/>
            <person name="Elias M."/>
            <person name="Hampl V."/>
        </authorList>
    </citation>
    <scope>NUCLEOTIDE SEQUENCE [LARGE SCALE GENOMIC DNA]</scope>
    <source>
        <strain evidence="1">NAU3</strain>
        <tissue evidence="1">Gut</tissue>
    </source>
</reference>
<dbReference type="Proteomes" id="UP001281761">
    <property type="component" value="Unassembled WGS sequence"/>
</dbReference>
<evidence type="ECO:0000313" key="1">
    <source>
        <dbReference type="EMBL" id="KAK2942373.1"/>
    </source>
</evidence>
<dbReference type="EMBL" id="JARBJD010000413">
    <property type="protein sequence ID" value="KAK2942373.1"/>
    <property type="molecule type" value="Genomic_DNA"/>
</dbReference>
<proteinExistence type="predicted"/>
<protein>
    <submittedName>
        <fullName evidence="1">Uncharacterized protein</fullName>
    </submittedName>
</protein>
<comment type="caution">
    <text evidence="1">The sequence shown here is derived from an EMBL/GenBank/DDBJ whole genome shotgun (WGS) entry which is preliminary data.</text>
</comment>
<accession>A0ABQ9WSR5</accession>
<evidence type="ECO:0000313" key="2">
    <source>
        <dbReference type="Proteomes" id="UP001281761"/>
    </source>
</evidence>
<keyword evidence="2" id="KW-1185">Reference proteome</keyword>